<evidence type="ECO:0000313" key="2">
    <source>
        <dbReference type="Proteomes" id="UP000318538"/>
    </source>
</evidence>
<reference evidence="1 2" key="1">
    <citation type="submission" date="2019-02" db="EMBL/GenBank/DDBJ databases">
        <title>Deep-cultivation of Planctomycetes and their phenomic and genomic characterization uncovers novel biology.</title>
        <authorList>
            <person name="Wiegand S."/>
            <person name="Jogler M."/>
            <person name="Boedeker C."/>
            <person name="Pinto D."/>
            <person name="Vollmers J."/>
            <person name="Rivas-Marin E."/>
            <person name="Kohn T."/>
            <person name="Peeters S.H."/>
            <person name="Heuer A."/>
            <person name="Rast P."/>
            <person name="Oberbeckmann S."/>
            <person name="Bunk B."/>
            <person name="Jeske O."/>
            <person name="Meyerdierks A."/>
            <person name="Storesund J.E."/>
            <person name="Kallscheuer N."/>
            <person name="Luecker S."/>
            <person name="Lage O.M."/>
            <person name="Pohl T."/>
            <person name="Merkel B.J."/>
            <person name="Hornburger P."/>
            <person name="Mueller R.-W."/>
            <person name="Bruemmer F."/>
            <person name="Labrenz M."/>
            <person name="Spormann A.M."/>
            <person name="Op den Camp H."/>
            <person name="Overmann J."/>
            <person name="Amann R."/>
            <person name="Jetten M.S.M."/>
            <person name="Mascher T."/>
            <person name="Medema M.H."/>
            <person name="Devos D.P."/>
            <person name="Kaster A.-K."/>
            <person name="Ovreas L."/>
            <person name="Rohde M."/>
            <person name="Galperin M.Y."/>
            <person name="Jogler C."/>
        </authorList>
    </citation>
    <scope>NUCLEOTIDE SEQUENCE [LARGE SCALE GENOMIC DNA]</scope>
    <source>
        <strain evidence="1 2">K22_7</strain>
    </source>
</reference>
<dbReference type="Gene3D" id="3.40.50.150">
    <property type="entry name" value="Vaccinia Virus protein VP39"/>
    <property type="match status" value="1"/>
</dbReference>
<gene>
    <name evidence="1" type="ORF">K227x_28070</name>
</gene>
<dbReference type="GO" id="GO:0016740">
    <property type="term" value="F:transferase activity"/>
    <property type="evidence" value="ECO:0007669"/>
    <property type="project" value="UniProtKB-KW"/>
</dbReference>
<name>A0A517NBA6_9BACT</name>
<dbReference type="SUPFAM" id="SSF53335">
    <property type="entry name" value="S-adenosyl-L-methionine-dependent methyltransferases"/>
    <property type="match status" value="1"/>
</dbReference>
<sequence length="210" mass="23437">MLESIAVPDDLWASPLSPEASELLRDADQRIVDFMRRGPLIDNFVVCDFRLVDAALEWIQRESLASGERFCEWGSGFGVVTMMAALRGWEASGIEVDPDLVDQAQALAEDHEIEANFAIGSFIPAGGEAWIPCDEQSLHIETDLHHGYDELEIQLSDVDLVFMYPWPGEHIHSEAIFDRYAAIGSLLLTYHGTECLQLQRKTGHPQAPQS</sequence>
<dbReference type="InterPro" id="IPR029063">
    <property type="entry name" value="SAM-dependent_MTases_sf"/>
</dbReference>
<organism evidence="1 2">
    <name type="scientific">Rubripirellula lacrimiformis</name>
    <dbReference type="NCBI Taxonomy" id="1930273"/>
    <lineage>
        <taxon>Bacteria</taxon>
        <taxon>Pseudomonadati</taxon>
        <taxon>Planctomycetota</taxon>
        <taxon>Planctomycetia</taxon>
        <taxon>Pirellulales</taxon>
        <taxon>Pirellulaceae</taxon>
        <taxon>Rubripirellula</taxon>
    </lineage>
</organism>
<dbReference type="EMBL" id="CP036525">
    <property type="protein sequence ID" value="QDT04416.1"/>
    <property type="molecule type" value="Genomic_DNA"/>
</dbReference>
<dbReference type="KEGG" id="rlc:K227x_28070"/>
<dbReference type="Proteomes" id="UP000318538">
    <property type="component" value="Chromosome"/>
</dbReference>
<dbReference type="RefSeq" id="WP_145170018.1">
    <property type="nucleotide sequence ID" value="NZ_CP036525.1"/>
</dbReference>
<keyword evidence="2" id="KW-1185">Reference proteome</keyword>
<protein>
    <submittedName>
        <fullName evidence="1">Mg-protoporphyrin IX methyl transferase</fullName>
    </submittedName>
</protein>
<accession>A0A517NBA6</accession>
<evidence type="ECO:0000313" key="1">
    <source>
        <dbReference type="EMBL" id="QDT04416.1"/>
    </source>
</evidence>
<dbReference type="AlphaFoldDB" id="A0A517NBA6"/>
<dbReference type="OrthoDB" id="283520at2"/>
<proteinExistence type="predicted"/>
<keyword evidence="1" id="KW-0808">Transferase</keyword>